<dbReference type="PROSITE" id="PS51195">
    <property type="entry name" value="Q_MOTIF"/>
    <property type="match status" value="1"/>
</dbReference>
<feature type="domain" description="Helicase ATP-binding" evidence="8">
    <location>
        <begin position="33"/>
        <end position="202"/>
    </location>
</feature>
<feature type="compositionally biased region" description="Low complexity" evidence="7">
    <location>
        <begin position="386"/>
        <end position="398"/>
    </location>
</feature>
<dbReference type="SUPFAM" id="SSF52540">
    <property type="entry name" value="P-loop containing nucleoside triphosphate hydrolases"/>
    <property type="match status" value="1"/>
</dbReference>
<keyword evidence="4" id="KW-0067">ATP-binding</keyword>
<organism evidence="11 12">
    <name type="scientific">Bacillus mesophilus</name>
    <dbReference type="NCBI Taxonomy" id="1808955"/>
    <lineage>
        <taxon>Bacteria</taxon>
        <taxon>Bacillati</taxon>
        <taxon>Bacillota</taxon>
        <taxon>Bacilli</taxon>
        <taxon>Bacillales</taxon>
        <taxon>Bacillaceae</taxon>
        <taxon>Bacillus</taxon>
    </lineage>
</organism>
<proteinExistence type="inferred from homology"/>
<dbReference type="InterPro" id="IPR027417">
    <property type="entry name" value="P-loop_NTPase"/>
</dbReference>
<dbReference type="InterPro" id="IPR044742">
    <property type="entry name" value="DEAD/DEAH_RhlB"/>
</dbReference>
<dbReference type="InterPro" id="IPR011545">
    <property type="entry name" value="DEAD/DEAH_box_helicase_dom"/>
</dbReference>
<keyword evidence="12" id="KW-1185">Reference proteome</keyword>
<evidence type="ECO:0000313" key="12">
    <source>
        <dbReference type="Proteomes" id="UP000481043"/>
    </source>
</evidence>
<dbReference type="GO" id="GO:0003724">
    <property type="term" value="F:RNA helicase activity"/>
    <property type="evidence" value="ECO:0007669"/>
    <property type="project" value="InterPro"/>
</dbReference>
<dbReference type="CDD" id="cd00268">
    <property type="entry name" value="DEADc"/>
    <property type="match status" value="1"/>
</dbReference>
<evidence type="ECO:0000256" key="1">
    <source>
        <dbReference type="ARBA" id="ARBA00022741"/>
    </source>
</evidence>
<dbReference type="InterPro" id="IPR014014">
    <property type="entry name" value="RNA_helicase_DEAD_Q_motif"/>
</dbReference>
<dbReference type="EMBL" id="JAAIWM010000008">
    <property type="protein sequence ID" value="NEY73584.1"/>
    <property type="molecule type" value="Genomic_DNA"/>
</dbReference>
<keyword evidence="2" id="KW-0378">Hydrolase</keyword>
<name>A0A6M0QB48_9BACI</name>
<dbReference type="GO" id="GO:0003676">
    <property type="term" value="F:nucleic acid binding"/>
    <property type="evidence" value="ECO:0007669"/>
    <property type="project" value="InterPro"/>
</dbReference>
<dbReference type="AlphaFoldDB" id="A0A6M0QB48"/>
<sequence>MQDFSKLGVSEPLQHALKKNGISQPTPIQVEAIPHILAGKDLMAQAQTGTGKTISFILPILEKINVEQEYIQSLIVAPTRELAIQITNEFQKYKSDLINVLAVYGGQDVERQLKRLAGTVHIVVGTPGRILDHLRRETIQLQNVSMLVLDEADQMLHIGFINEVEDIIKETSFERQTMLFSATLTDQVKSLAKKYMRLPVSIKVADEYKTLEEIEQLVYETTDRQKQASLCKILDEHRPFLAVIFCRTKRRADKLYDDLKGLGYNCDVLHGDLSQPKREKVMERFRKAEIQYLIATDVASRGLDVEGVTHVFNYDVPEDVDSYIHRIGRTGRAGSKGLAITFVAPKDFQQLKLIEKEIGMTLERREKLDHVSMRDNSKEEGRPRRNSTSTKASSSGSRSHSKGDHSSRRGGRTASKSVSSGLGRKNERAGRRSNNR</sequence>
<dbReference type="PANTHER" id="PTHR47959">
    <property type="entry name" value="ATP-DEPENDENT RNA HELICASE RHLE-RELATED"/>
    <property type="match status" value="1"/>
</dbReference>
<evidence type="ECO:0000259" key="8">
    <source>
        <dbReference type="PROSITE" id="PS51192"/>
    </source>
</evidence>
<reference evidence="11 12" key="1">
    <citation type="submission" date="2020-02" db="EMBL/GenBank/DDBJ databases">
        <title>Bacillus aquiflavi sp. nov., isolated from yellow water of strong flavor Chinese baijiu in Yibin region of China.</title>
        <authorList>
            <person name="Xie J."/>
        </authorList>
    </citation>
    <scope>NUCLEOTIDE SEQUENCE [LARGE SCALE GENOMIC DNA]</scope>
    <source>
        <strain evidence="11 12">SA4</strain>
    </source>
</reference>
<dbReference type="RefSeq" id="WP_163181275.1">
    <property type="nucleotide sequence ID" value="NZ_JAAIWM010000008.1"/>
</dbReference>
<dbReference type="Proteomes" id="UP000481043">
    <property type="component" value="Unassembled WGS sequence"/>
</dbReference>
<dbReference type="PROSITE" id="PS51194">
    <property type="entry name" value="HELICASE_CTER"/>
    <property type="match status" value="1"/>
</dbReference>
<dbReference type="GO" id="GO:0005829">
    <property type="term" value="C:cytosol"/>
    <property type="evidence" value="ECO:0007669"/>
    <property type="project" value="TreeGrafter"/>
</dbReference>
<evidence type="ECO:0000256" key="7">
    <source>
        <dbReference type="SAM" id="MobiDB-lite"/>
    </source>
</evidence>
<gene>
    <name evidence="11" type="ORF">G4D63_17855</name>
</gene>
<evidence type="ECO:0000259" key="10">
    <source>
        <dbReference type="PROSITE" id="PS51195"/>
    </source>
</evidence>
<dbReference type="InterPro" id="IPR014001">
    <property type="entry name" value="Helicase_ATP-bd"/>
</dbReference>
<accession>A0A6M0QB48</accession>
<feature type="short sequence motif" description="Q motif" evidence="6">
    <location>
        <begin position="2"/>
        <end position="30"/>
    </location>
</feature>
<evidence type="ECO:0000256" key="5">
    <source>
        <dbReference type="ARBA" id="ARBA00038437"/>
    </source>
</evidence>
<evidence type="ECO:0000256" key="2">
    <source>
        <dbReference type="ARBA" id="ARBA00022801"/>
    </source>
</evidence>
<dbReference type="PROSITE" id="PS51192">
    <property type="entry name" value="HELICASE_ATP_BIND_1"/>
    <property type="match status" value="1"/>
</dbReference>
<evidence type="ECO:0000256" key="3">
    <source>
        <dbReference type="ARBA" id="ARBA00022806"/>
    </source>
</evidence>
<dbReference type="PANTHER" id="PTHR47959:SF1">
    <property type="entry name" value="ATP-DEPENDENT RNA HELICASE DBPA"/>
    <property type="match status" value="1"/>
</dbReference>
<dbReference type="Pfam" id="PF00271">
    <property type="entry name" value="Helicase_C"/>
    <property type="match status" value="1"/>
</dbReference>
<feature type="domain" description="DEAD-box RNA helicase Q" evidence="10">
    <location>
        <begin position="2"/>
        <end position="30"/>
    </location>
</feature>
<evidence type="ECO:0000313" key="11">
    <source>
        <dbReference type="EMBL" id="NEY73584.1"/>
    </source>
</evidence>
<feature type="domain" description="Helicase C-terminal" evidence="9">
    <location>
        <begin position="213"/>
        <end position="373"/>
    </location>
</feature>
<evidence type="ECO:0000259" key="9">
    <source>
        <dbReference type="PROSITE" id="PS51194"/>
    </source>
</evidence>
<comment type="similarity">
    <text evidence="5">Belongs to the DEAD box helicase family.</text>
</comment>
<protein>
    <submittedName>
        <fullName evidence="11">DEAD/DEAH box helicase</fullName>
    </submittedName>
</protein>
<feature type="compositionally biased region" description="Basic and acidic residues" evidence="7">
    <location>
        <begin position="365"/>
        <end position="383"/>
    </location>
</feature>
<dbReference type="InterPro" id="IPR001650">
    <property type="entry name" value="Helicase_C-like"/>
</dbReference>
<keyword evidence="1" id="KW-0547">Nucleotide-binding</keyword>
<dbReference type="GO" id="GO:0005524">
    <property type="term" value="F:ATP binding"/>
    <property type="evidence" value="ECO:0007669"/>
    <property type="project" value="UniProtKB-KW"/>
</dbReference>
<dbReference type="SMART" id="SM00490">
    <property type="entry name" value="HELICc"/>
    <property type="match status" value="1"/>
</dbReference>
<evidence type="ECO:0000256" key="4">
    <source>
        <dbReference type="ARBA" id="ARBA00022840"/>
    </source>
</evidence>
<dbReference type="Gene3D" id="3.40.50.300">
    <property type="entry name" value="P-loop containing nucleotide triphosphate hydrolases"/>
    <property type="match status" value="2"/>
</dbReference>
<dbReference type="GO" id="GO:0016787">
    <property type="term" value="F:hydrolase activity"/>
    <property type="evidence" value="ECO:0007669"/>
    <property type="project" value="UniProtKB-KW"/>
</dbReference>
<dbReference type="SMART" id="SM00487">
    <property type="entry name" value="DEXDc"/>
    <property type="match status" value="1"/>
</dbReference>
<evidence type="ECO:0000256" key="6">
    <source>
        <dbReference type="PROSITE-ProRule" id="PRU00552"/>
    </source>
</evidence>
<dbReference type="InterPro" id="IPR050079">
    <property type="entry name" value="DEAD_box_RNA_helicase"/>
</dbReference>
<keyword evidence="3 11" id="KW-0347">Helicase</keyword>
<feature type="region of interest" description="Disordered" evidence="7">
    <location>
        <begin position="365"/>
        <end position="436"/>
    </location>
</feature>
<dbReference type="CDD" id="cd18787">
    <property type="entry name" value="SF2_C_DEAD"/>
    <property type="match status" value="1"/>
</dbReference>
<dbReference type="Pfam" id="PF00270">
    <property type="entry name" value="DEAD"/>
    <property type="match status" value="1"/>
</dbReference>
<comment type="caution">
    <text evidence="11">The sequence shown here is derived from an EMBL/GenBank/DDBJ whole genome shotgun (WGS) entry which is preliminary data.</text>
</comment>